<evidence type="ECO:0000313" key="2">
    <source>
        <dbReference type="EMBL" id="MDB9223118.1"/>
    </source>
</evidence>
<name>A0AAW6FJA6_9BACT</name>
<dbReference type="EMBL" id="JAQMRD010000009">
    <property type="protein sequence ID" value="MDB9223118.1"/>
    <property type="molecule type" value="Genomic_DNA"/>
</dbReference>
<proteinExistence type="predicted"/>
<reference evidence="2" key="1">
    <citation type="submission" date="2023-01" db="EMBL/GenBank/DDBJ databases">
        <title>Human gut microbiome strain richness.</title>
        <authorList>
            <person name="Chen-Liaw A."/>
        </authorList>
    </citation>
    <scope>NUCLEOTIDE SEQUENCE</scope>
    <source>
        <strain evidence="2">RTP21484st1_B7_RTP21484_190118</strain>
    </source>
</reference>
<protein>
    <submittedName>
        <fullName evidence="2">Sugar-transfer associated ATP-grasp domain-containing protein</fullName>
    </submittedName>
</protein>
<dbReference type="InterPro" id="IPR039523">
    <property type="entry name" value="RimK-rel_E_lig_ATP-grasp"/>
</dbReference>
<dbReference type="Proteomes" id="UP001212263">
    <property type="component" value="Unassembled WGS sequence"/>
</dbReference>
<comment type="caution">
    <text evidence="2">The sequence shown here is derived from an EMBL/GenBank/DDBJ whole genome shotgun (WGS) entry which is preliminary data.</text>
</comment>
<dbReference type="AlphaFoldDB" id="A0AAW6FJA6"/>
<feature type="domain" description="Alpha-L-glutamate ligase-related protein ATP-grasp" evidence="1">
    <location>
        <begin position="4"/>
        <end position="118"/>
    </location>
</feature>
<organism evidence="2 3">
    <name type="scientific">Odoribacter splanchnicus</name>
    <dbReference type="NCBI Taxonomy" id="28118"/>
    <lineage>
        <taxon>Bacteria</taxon>
        <taxon>Pseudomonadati</taxon>
        <taxon>Bacteroidota</taxon>
        <taxon>Bacteroidia</taxon>
        <taxon>Bacteroidales</taxon>
        <taxon>Odoribacteraceae</taxon>
        <taxon>Odoribacter</taxon>
    </lineage>
</organism>
<gene>
    <name evidence="2" type="ORF">PN645_08880</name>
</gene>
<dbReference type="RefSeq" id="WP_118122076.1">
    <property type="nucleotide sequence ID" value="NZ_CABJFF010000025.1"/>
</dbReference>
<evidence type="ECO:0000313" key="3">
    <source>
        <dbReference type="Proteomes" id="UP001212263"/>
    </source>
</evidence>
<evidence type="ECO:0000259" key="1">
    <source>
        <dbReference type="Pfam" id="PF14397"/>
    </source>
</evidence>
<sequence>MYGNEVYILGVIWRIGAGESIMDNAGSGGMYASIDHQLGIVESDAVNYKGEHFNVHPDTGVQIVGHKLPRWNEALSLVHNMATCVSGTTLISWDIAYSDRGWLMIETNDNGDWSIIQSIKKIGKKEILYTYMDKYFQYQRVNKL</sequence>
<dbReference type="Gene3D" id="3.30.470.20">
    <property type="entry name" value="ATP-grasp fold, B domain"/>
    <property type="match status" value="1"/>
</dbReference>
<accession>A0AAW6FJA6</accession>
<dbReference type="Pfam" id="PF14397">
    <property type="entry name" value="ATPgrasp_ST"/>
    <property type="match status" value="1"/>
</dbReference>